<gene>
    <name evidence="1" type="ORF">AXF42_Ash002627</name>
</gene>
<protein>
    <submittedName>
        <fullName evidence="1">Uncharacterized protein</fullName>
    </submittedName>
</protein>
<evidence type="ECO:0000313" key="1">
    <source>
        <dbReference type="EMBL" id="PKA57322.1"/>
    </source>
</evidence>
<evidence type="ECO:0000313" key="2">
    <source>
        <dbReference type="Proteomes" id="UP000236161"/>
    </source>
</evidence>
<dbReference type="EMBL" id="KZ451969">
    <property type="protein sequence ID" value="PKA57322.1"/>
    <property type="molecule type" value="Genomic_DNA"/>
</dbReference>
<keyword evidence="2" id="KW-1185">Reference proteome</keyword>
<dbReference type="AlphaFoldDB" id="A0A2I0AP40"/>
<dbReference type="Proteomes" id="UP000236161">
    <property type="component" value="Unassembled WGS sequence"/>
</dbReference>
<name>A0A2I0AP40_9ASPA</name>
<proteinExistence type="predicted"/>
<reference evidence="1 2" key="1">
    <citation type="journal article" date="2017" name="Nature">
        <title>The Apostasia genome and the evolution of orchids.</title>
        <authorList>
            <person name="Zhang G.Q."/>
            <person name="Liu K.W."/>
            <person name="Li Z."/>
            <person name="Lohaus R."/>
            <person name="Hsiao Y.Y."/>
            <person name="Niu S.C."/>
            <person name="Wang J.Y."/>
            <person name="Lin Y.C."/>
            <person name="Xu Q."/>
            <person name="Chen L.J."/>
            <person name="Yoshida K."/>
            <person name="Fujiwara S."/>
            <person name="Wang Z.W."/>
            <person name="Zhang Y.Q."/>
            <person name="Mitsuda N."/>
            <person name="Wang M."/>
            <person name="Liu G.H."/>
            <person name="Pecoraro L."/>
            <person name="Huang H.X."/>
            <person name="Xiao X.J."/>
            <person name="Lin M."/>
            <person name="Wu X.Y."/>
            <person name="Wu W.L."/>
            <person name="Chen Y.Y."/>
            <person name="Chang S.B."/>
            <person name="Sakamoto S."/>
            <person name="Ohme-Takagi M."/>
            <person name="Yagi M."/>
            <person name="Zeng S.J."/>
            <person name="Shen C.Y."/>
            <person name="Yeh C.M."/>
            <person name="Luo Y.B."/>
            <person name="Tsai W.C."/>
            <person name="Van de Peer Y."/>
            <person name="Liu Z.J."/>
        </authorList>
    </citation>
    <scope>NUCLEOTIDE SEQUENCE [LARGE SCALE GENOMIC DNA]</scope>
    <source>
        <strain evidence="2">cv. Shenzhen</strain>
        <tissue evidence="1">Stem</tissue>
    </source>
</reference>
<organism evidence="1 2">
    <name type="scientific">Apostasia shenzhenica</name>
    <dbReference type="NCBI Taxonomy" id="1088818"/>
    <lineage>
        <taxon>Eukaryota</taxon>
        <taxon>Viridiplantae</taxon>
        <taxon>Streptophyta</taxon>
        <taxon>Embryophyta</taxon>
        <taxon>Tracheophyta</taxon>
        <taxon>Spermatophyta</taxon>
        <taxon>Magnoliopsida</taxon>
        <taxon>Liliopsida</taxon>
        <taxon>Asparagales</taxon>
        <taxon>Orchidaceae</taxon>
        <taxon>Apostasioideae</taxon>
        <taxon>Apostasia</taxon>
    </lineage>
</organism>
<accession>A0A2I0AP40</accession>
<sequence>MPNPAGTPTNARDAVILKCHLLARRAFDSLLDFHLSLLHSNFPDSFGAPILPGDLPLILFPPPALLCSRLSRPRSSASCV</sequence>